<comment type="subcellular location">
    <subcellularLocation>
        <location evidence="1">Secreted</location>
    </subcellularLocation>
</comment>
<protein>
    <submittedName>
        <fullName evidence="8">Uncharacterized protein</fullName>
    </submittedName>
</protein>
<gene>
    <name evidence="8" type="ORF">HID58_005805</name>
</gene>
<accession>A0ABQ8E9L2</accession>
<dbReference type="InterPro" id="IPR051238">
    <property type="entry name" value="GDSL_esterase/lipase"/>
</dbReference>
<dbReference type="EMBL" id="JAGKQM010000002">
    <property type="protein sequence ID" value="KAH0938344.1"/>
    <property type="molecule type" value="Genomic_DNA"/>
</dbReference>
<organism evidence="8 9">
    <name type="scientific">Brassica napus</name>
    <name type="common">Rape</name>
    <dbReference type="NCBI Taxonomy" id="3708"/>
    <lineage>
        <taxon>Eukaryota</taxon>
        <taxon>Viridiplantae</taxon>
        <taxon>Streptophyta</taxon>
        <taxon>Embryophyta</taxon>
        <taxon>Tracheophyta</taxon>
        <taxon>Spermatophyta</taxon>
        <taxon>Magnoliopsida</taxon>
        <taxon>eudicotyledons</taxon>
        <taxon>Gunneridae</taxon>
        <taxon>Pentapetalae</taxon>
        <taxon>rosids</taxon>
        <taxon>malvids</taxon>
        <taxon>Brassicales</taxon>
        <taxon>Brassicaceae</taxon>
        <taxon>Brassiceae</taxon>
        <taxon>Brassica</taxon>
    </lineage>
</organism>
<evidence type="ECO:0000256" key="3">
    <source>
        <dbReference type="ARBA" id="ARBA00022525"/>
    </source>
</evidence>
<keyword evidence="9" id="KW-1185">Reference proteome</keyword>
<dbReference type="PANTHER" id="PTHR45650:SF22">
    <property type="entry name" value="OS05G0419800 PROTEIN"/>
    <property type="match status" value="1"/>
</dbReference>
<dbReference type="Gene3D" id="3.40.50.1110">
    <property type="entry name" value="SGNH hydrolase"/>
    <property type="match status" value="1"/>
</dbReference>
<dbReference type="PANTHER" id="PTHR45650">
    <property type="entry name" value="GDSL-LIKE LIPASE/ACYLHYDROLASE-RELATED"/>
    <property type="match status" value="1"/>
</dbReference>
<comment type="caution">
    <text evidence="8">The sequence shown here is derived from an EMBL/GenBank/DDBJ whole genome shotgun (WGS) entry which is preliminary data.</text>
</comment>
<dbReference type="Proteomes" id="UP000824890">
    <property type="component" value="Unassembled WGS sequence"/>
</dbReference>
<name>A0ABQ8E9L2_BRANA</name>
<proteinExistence type="inferred from homology"/>
<evidence type="ECO:0000313" key="9">
    <source>
        <dbReference type="Proteomes" id="UP000824890"/>
    </source>
</evidence>
<evidence type="ECO:0000256" key="5">
    <source>
        <dbReference type="ARBA" id="ARBA00022801"/>
    </source>
</evidence>
<evidence type="ECO:0000256" key="2">
    <source>
        <dbReference type="ARBA" id="ARBA00008668"/>
    </source>
</evidence>
<evidence type="ECO:0000256" key="1">
    <source>
        <dbReference type="ARBA" id="ARBA00004613"/>
    </source>
</evidence>
<keyword evidence="4" id="KW-0732">Signal</keyword>
<dbReference type="InterPro" id="IPR036514">
    <property type="entry name" value="SGNH_hydro_sf"/>
</dbReference>
<sequence length="140" mass="15635">MQLSPVTRSLFFSGMGSNDCLNSYLIKNKKKNSYLMPNFPTPSQFKAERFGDILENLTWTNGMLNAFQGRSEPTCSSVQHKQSPGAKFIYLDIAHIFDEIIANPASYGFTTLDKGCCGIGRNRGHISLVFPYETPCPNKI</sequence>
<evidence type="ECO:0000313" key="8">
    <source>
        <dbReference type="EMBL" id="KAH0938344.1"/>
    </source>
</evidence>
<reference evidence="8 9" key="1">
    <citation type="submission" date="2021-05" db="EMBL/GenBank/DDBJ databases">
        <title>Genome Assembly of Synthetic Allotetraploid Brassica napus Reveals Homoeologous Exchanges between Subgenomes.</title>
        <authorList>
            <person name="Davis J.T."/>
        </authorList>
    </citation>
    <scope>NUCLEOTIDE SEQUENCE [LARGE SCALE GENOMIC DNA]</scope>
    <source>
        <strain evidence="9">cv. Da-Ae</strain>
        <tissue evidence="8">Seedling</tissue>
    </source>
</reference>
<keyword evidence="7" id="KW-0443">Lipid metabolism</keyword>
<evidence type="ECO:0000256" key="7">
    <source>
        <dbReference type="ARBA" id="ARBA00023098"/>
    </source>
</evidence>
<keyword evidence="3" id="KW-0964">Secreted</keyword>
<evidence type="ECO:0000256" key="6">
    <source>
        <dbReference type="ARBA" id="ARBA00022963"/>
    </source>
</evidence>
<keyword evidence="6" id="KW-0442">Lipid degradation</keyword>
<evidence type="ECO:0000256" key="4">
    <source>
        <dbReference type="ARBA" id="ARBA00022729"/>
    </source>
</evidence>
<comment type="similarity">
    <text evidence="2">Belongs to the 'GDSL' lipolytic enzyme family.</text>
</comment>
<keyword evidence="5" id="KW-0378">Hydrolase</keyword>